<evidence type="ECO:0000256" key="1">
    <source>
        <dbReference type="SAM" id="Phobius"/>
    </source>
</evidence>
<reference evidence="2" key="1">
    <citation type="journal article" date="2019" name="PLoS Negl. Trop. Dis.">
        <title>Revisiting the worldwide diversity of Leptospira species in the environment.</title>
        <authorList>
            <person name="Vincent A.T."/>
            <person name="Schiettekatte O."/>
            <person name="Bourhy P."/>
            <person name="Veyrier F.J."/>
            <person name="Picardeau M."/>
        </authorList>
    </citation>
    <scope>NUCLEOTIDE SEQUENCE [LARGE SCALE GENOMIC DNA]</scope>
    <source>
        <strain evidence="2">201300427</strain>
    </source>
</reference>
<keyword evidence="1" id="KW-1133">Transmembrane helix</keyword>
<protein>
    <submittedName>
        <fullName evidence="2">DUF962 domain-containing protein</fullName>
    </submittedName>
</protein>
<keyword evidence="1" id="KW-0812">Transmembrane</keyword>
<organism evidence="2 3">
    <name type="scientific">Leptospira idonii</name>
    <dbReference type="NCBI Taxonomy" id="1193500"/>
    <lineage>
        <taxon>Bacteria</taxon>
        <taxon>Pseudomonadati</taxon>
        <taxon>Spirochaetota</taxon>
        <taxon>Spirochaetia</taxon>
        <taxon>Leptospirales</taxon>
        <taxon>Leptospiraceae</taxon>
        <taxon>Leptospira</taxon>
    </lineage>
</organism>
<dbReference type="AlphaFoldDB" id="A0A4R9LTW6"/>
<evidence type="ECO:0000313" key="3">
    <source>
        <dbReference type="Proteomes" id="UP000298058"/>
    </source>
</evidence>
<name>A0A4R9LTW6_9LEPT</name>
<dbReference type="EMBL" id="RQHW01000079">
    <property type="protein sequence ID" value="TGN17166.1"/>
    <property type="molecule type" value="Genomic_DNA"/>
</dbReference>
<dbReference type="Proteomes" id="UP000298058">
    <property type="component" value="Unassembled WGS sequence"/>
</dbReference>
<sequence length="116" mass="13157">MSESQTTSPRYKNLKEFFPFYLTEHSHPINRALHFIGSSLALGFILGFAVSGNPFALLGALLSGYFFAWIGHFLIERNRPATFKYPFLSFISDWIMYGKMLVGGIPKELNSQKSKT</sequence>
<dbReference type="OrthoDB" id="7356072at2"/>
<keyword evidence="1" id="KW-0472">Membrane</keyword>
<dbReference type="PANTHER" id="PTHR34205">
    <property type="entry name" value="TRANSMEMBRANE PROTEIN"/>
    <property type="match status" value="1"/>
</dbReference>
<feature type="transmembrane region" description="Helical" evidence="1">
    <location>
        <begin position="32"/>
        <end position="50"/>
    </location>
</feature>
<gene>
    <name evidence="2" type="ORF">EHS15_18510</name>
</gene>
<dbReference type="Pfam" id="PF06127">
    <property type="entry name" value="Mpo1-like"/>
    <property type="match status" value="1"/>
</dbReference>
<dbReference type="RefSeq" id="WP_135762073.1">
    <property type="nucleotide sequence ID" value="NZ_RQHW01000079.1"/>
</dbReference>
<proteinExistence type="predicted"/>
<dbReference type="InterPro" id="IPR009305">
    <property type="entry name" value="Mpo1-like"/>
</dbReference>
<keyword evidence="3" id="KW-1185">Reference proteome</keyword>
<evidence type="ECO:0000313" key="2">
    <source>
        <dbReference type="EMBL" id="TGN17166.1"/>
    </source>
</evidence>
<dbReference type="PANTHER" id="PTHR34205:SF2">
    <property type="entry name" value="DUF962 DOMAIN-CONTAINING PROTEIN"/>
    <property type="match status" value="1"/>
</dbReference>
<accession>A0A4R9LTW6</accession>
<comment type="caution">
    <text evidence="2">The sequence shown here is derived from an EMBL/GenBank/DDBJ whole genome shotgun (WGS) entry which is preliminary data.</text>
</comment>
<feature type="transmembrane region" description="Helical" evidence="1">
    <location>
        <begin position="56"/>
        <end position="75"/>
    </location>
</feature>